<dbReference type="Proteomes" id="UP001597040">
    <property type="component" value="Unassembled WGS sequence"/>
</dbReference>
<comment type="caution">
    <text evidence="14">The sequence shown here is derived from an EMBL/GenBank/DDBJ whole genome shotgun (WGS) entry which is preliminary data.</text>
</comment>
<dbReference type="NCBIfam" id="TIGR02055">
    <property type="entry name" value="APS_reductase"/>
    <property type="match status" value="1"/>
</dbReference>
<gene>
    <name evidence="12" type="primary">cysH</name>
    <name evidence="14" type="ORF">ACFQ3N_17690</name>
</gene>
<dbReference type="InterPro" id="IPR011798">
    <property type="entry name" value="APS_reductase"/>
</dbReference>
<sequence length="236" mass="28226">MDEKLTYNHWGDHVHKRLNNELKDFMDVLKWAYRLYQDKIVYACSFGAEGIVLIDLIYKVNPTATVVFLDTDLHFRETYSLIERMKQKYPKLHIKMTEPALTLNQQTEKYGDKLWEHNPNLCCQIRKTKPLEQELSHVDAWISGLRREQSMSRKNTNYVNKDHRFKRVKICPLIHWTWDDVWEYITLNNLPYNELHDKSYPSIGCEMCTLPVTNQENFRSGRWANFEKKECGLHQA</sequence>
<evidence type="ECO:0000256" key="11">
    <source>
        <dbReference type="ARBA" id="ARBA00032041"/>
    </source>
</evidence>
<feature type="binding site" evidence="12">
    <location>
        <position position="205"/>
    </location>
    <ligand>
        <name>[4Fe-4S] cluster</name>
        <dbReference type="ChEBI" id="CHEBI:49883"/>
    </ligand>
</feature>
<keyword evidence="12" id="KW-0479">Metal-binding</keyword>
<dbReference type="InterPro" id="IPR004511">
    <property type="entry name" value="PAPS/APS_Rdtase"/>
</dbReference>
<evidence type="ECO:0000256" key="8">
    <source>
        <dbReference type="ARBA" id="ARBA00024386"/>
    </source>
</evidence>
<dbReference type="EC" id="1.8.4.10" evidence="8 12"/>
<feature type="binding site" evidence="12">
    <location>
        <position position="123"/>
    </location>
    <ligand>
        <name>[4Fe-4S] cluster</name>
        <dbReference type="ChEBI" id="CHEBI:49883"/>
    </ligand>
</feature>
<reference evidence="15" key="1">
    <citation type="journal article" date="2019" name="Int. J. Syst. Evol. Microbiol.">
        <title>The Global Catalogue of Microorganisms (GCM) 10K type strain sequencing project: providing services to taxonomists for standard genome sequencing and annotation.</title>
        <authorList>
            <consortium name="The Broad Institute Genomics Platform"/>
            <consortium name="The Broad Institute Genome Sequencing Center for Infectious Disease"/>
            <person name="Wu L."/>
            <person name="Ma J."/>
        </authorList>
    </citation>
    <scope>NUCLEOTIDE SEQUENCE [LARGE SCALE GENOMIC DNA]</scope>
    <source>
        <strain evidence="15">CCUG 56754</strain>
    </source>
</reference>
<dbReference type="SUPFAM" id="SSF52402">
    <property type="entry name" value="Adenine nucleotide alpha hydrolases-like"/>
    <property type="match status" value="1"/>
</dbReference>
<keyword evidence="15" id="KW-1185">Reference proteome</keyword>
<evidence type="ECO:0000256" key="12">
    <source>
        <dbReference type="HAMAP-Rule" id="MF_00063"/>
    </source>
</evidence>
<dbReference type="InterPro" id="IPR014729">
    <property type="entry name" value="Rossmann-like_a/b/a_fold"/>
</dbReference>
<accession>A0ABW3LT59</accession>
<comment type="pathway">
    <text evidence="7 12">Sulfur metabolism; hydrogen sulfide biosynthesis; sulfite from sulfate.</text>
</comment>
<dbReference type="Gene3D" id="3.40.50.620">
    <property type="entry name" value="HUPs"/>
    <property type="match status" value="1"/>
</dbReference>
<dbReference type="NCBIfam" id="NF002537">
    <property type="entry name" value="PRK02090.1"/>
    <property type="match status" value="1"/>
</dbReference>
<evidence type="ECO:0000256" key="4">
    <source>
        <dbReference type="ARBA" id="ARBA00023004"/>
    </source>
</evidence>
<keyword evidence="5 12" id="KW-0411">Iron-sulfur</keyword>
<feature type="binding site" evidence="12">
    <location>
        <position position="208"/>
    </location>
    <ligand>
        <name>[4Fe-4S] cluster</name>
        <dbReference type="ChEBI" id="CHEBI:49883"/>
    </ligand>
</feature>
<proteinExistence type="inferred from homology"/>
<dbReference type="EMBL" id="JBHTKJ010000065">
    <property type="protein sequence ID" value="MFD1040209.1"/>
    <property type="molecule type" value="Genomic_DNA"/>
</dbReference>
<keyword evidence="4 12" id="KW-0408">Iron</keyword>
<dbReference type="HAMAP" id="MF_00063">
    <property type="entry name" value="CysH"/>
    <property type="match status" value="1"/>
</dbReference>
<feature type="domain" description="Phosphoadenosine phosphosulphate reductase" evidence="13">
    <location>
        <begin position="39"/>
        <end position="211"/>
    </location>
</feature>
<comment type="subcellular location">
    <subcellularLocation>
        <location evidence="12">Cytoplasm</location>
    </subcellularLocation>
</comment>
<feature type="active site" description="Nucleophile; cysteine thiosulfonate intermediate" evidence="12">
    <location>
        <position position="231"/>
    </location>
</feature>
<comment type="similarity">
    <text evidence="1 12">Belongs to the PAPS reductase family. CysH subfamily.</text>
</comment>
<dbReference type="PANTHER" id="PTHR46509:SF1">
    <property type="entry name" value="PHOSPHOADENOSINE PHOSPHOSULFATE REDUCTASE"/>
    <property type="match status" value="1"/>
</dbReference>
<evidence type="ECO:0000313" key="14">
    <source>
        <dbReference type="EMBL" id="MFD1040209.1"/>
    </source>
</evidence>
<dbReference type="Pfam" id="PF01507">
    <property type="entry name" value="PAPS_reduct"/>
    <property type="match status" value="1"/>
</dbReference>
<evidence type="ECO:0000256" key="10">
    <source>
        <dbReference type="ARBA" id="ARBA00030894"/>
    </source>
</evidence>
<dbReference type="RefSeq" id="WP_390364074.1">
    <property type="nucleotide sequence ID" value="NZ_JBHTKJ010000065.1"/>
</dbReference>
<evidence type="ECO:0000256" key="5">
    <source>
        <dbReference type="ARBA" id="ARBA00023014"/>
    </source>
</evidence>
<name>A0ABW3LT59_9BACI</name>
<evidence type="ECO:0000256" key="7">
    <source>
        <dbReference type="ARBA" id="ARBA00024327"/>
    </source>
</evidence>
<evidence type="ECO:0000256" key="1">
    <source>
        <dbReference type="ARBA" id="ARBA00009732"/>
    </source>
</evidence>
<evidence type="ECO:0000256" key="9">
    <source>
        <dbReference type="ARBA" id="ARBA00029514"/>
    </source>
</evidence>
<comment type="cofactor">
    <cofactor evidence="12">
        <name>[4Fe-4S] cluster</name>
        <dbReference type="ChEBI" id="CHEBI:49883"/>
    </cofactor>
    <text evidence="12">Binds 1 [4Fe-4S] cluster per subunit.</text>
</comment>
<evidence type="ECO:0000259" key="13">
    <source>
        <dbReference type="Pfam" id="PF01507"/>
    </source>
</evidence>
<evidence type="ECO:0000256" key="6">
    <source>
        <dbReference type="ARBA" id="ARBA00024298"/>
    </source>
</evidence>
<evidence type="ECO:0000256" key="2">
    <source>
        <dbReference type="ARBA" id="ARBA00022490"/>
    </source>
</evidence>
<feature type="binding site" evidence="12">
    <location>
        <position position="122"/>
    </location>
    <ligand>
        <name>[4Fe-4S] cluster</name>
        <dbReference type="ChEBI" id="CHEBI:49883"/>
    </ligand>
</feature>
<keyword evidence="3 12" id="KW-0560">Oxidoreductase</keyword>
<evidence type="ECO:0000313" key="15">
    <source>
        <dbReference type="Proteomes" id="UP001597040"/>
    </source>
</evidence>
<dbReference type="PIRSF" id="PIRSF000857">
    <property type="entry name" value="PAPS_reductase"/>
    <property type="match status" value="1"/>
</dbReference>
<comment type="function">
    <text evidence="6 12">Catalyzes the formation of sulfite from adenosine 5'-phosphosulfate (APS) using thioredoxin as an electron donor.</text>
</comment>
<evidence type="ECO:0000256" key="3">
    <source>
        <dbReference type="ARBA" id="ARBA00023002"/>
    </source>
</evidence>
<comment type="catalytic activity">
    <reaction evidence="12">
        <text>[thioredoxin]-disulfide + sulfite + AMP + 2 H(+) = adenosine 5'-phosphosulfate + [thioredoxin]-dithiol</text>
        <dbReference type="Rhea" id="RHEA:21976"/>
        <dbReference type="Rhea" id="RHEA-COMP:10698"/>
        <dbReference type="Rhea" id="RHEA-COMP:10700"/>
        <dbReference type="ChEBI" id="CHEBI:15378"/>
        <dbReference type="ChEBI" id="CHEBI:17359"/>
        <dbReference type="ChEBI" id="CHEBI:29950"/>
        <dbReference type="ChEBI" id="CHEBI:50058"/>
        <dbReference type="ChEBI" id="CHEBI:58243"/>
        <dbReference type="ChEBI" id="CHEBI:456215"/>
        <dbReference type="EC" id="1.8.4.10"/>
    </reaction>
</comment>
<dbReference type="GO" id="GO:0004604">
    <property type="term" value="F:phosphoadenylyl-sulfate reductase (thioredoxin) activity"/>
    <property type="evidence" value="ECO:0007669"/>
    <property type="project" value="UniProtKB-EC"/>
</dbReference>
<protein>
    <recommendedName>
        <fullName evidence="9 12">Adenosine 5'-phosphosulfate reductase</fullName>
        <shortName evidence="12">APS reductase</shortName>
        <ecNumber evidence="8 12">1.8.4.10</ecNumber>
    </recommendedName>
    <alternativeName>
        <fullName evidence="11 12">5'-adenylylsulfate reductase</fullName>
    </alternativeName>
    <alternativeName>
        <fullName evidence="10 12">Thioredoxin-dependent 5'-adenylylsulfate reductase</fullName>
    </alternativeName>
</protein>
<organism evidence="14 15">
    <name type="scientific">Virgibacillus byunsanensis</name>
    <dbReference type="NCBI Taxonomy" id="570945"/>
    <lineage>
        <taxon>Bacteria</taxon>
        <taxon>Bacillati</taxon>
        <taxon>Bacillota</taxon>
        <taxon>Bacilli</taxon>
        <taxon>Bacillales</taxon>
        <taxon>Bacillaceae</taxon>
        <taxon>Virgibacillus</taxon>
    </lineage>
</organism>
<dbReference type="InterPro" id="IPR002500">
    <property type="entry name" value="PAPS_reduct_dom"/>
</dbReference>
<keyword evidence="2 12" id="KW-0963">Cytoplasm</keyword>
<dbReference type="PANTHER" id="PTHR46509">
    <property type="entry name" value="PHOSPHOADENOSINE PHOSPHOSULFATE REDUCTASE"/>
    <property type="match status" value="1"/>
</dbReference>
<dbReference type="CDD" id="cd23945">
    <property type="entry name" value="PAPS_reductase"/>
    <property type="match status" value="1"/>
</dbReference>
<dbReference type="NCBIfam" id="TIGR00434">
    <property type="entry name" value="cysH"/>
    <property type="match status" value="1"/>
</dbReference>